<reference evidence="6" key="2">
    <citation type="submission" date="2025-08" db="UniProtKB">
        <authorList>
            <consortium name="RefSeq"/>
        </authorList>
    </citation>
    <scope>IDENTIFICATION</scope>
    <source>
        <tissue evidence="6">Whole sample</tissue>
    </source>
</reference>
<dbReference type="InterPro" id="IPR002889">
    <property type="entry name" value="WSC_carb-bd"/>
</dbReference>
<evidence type="ECO:0000256" key="3">
    <source>
        <dbReference type="SAM" id="SignalP"/>
    </source>
</evidence>
<organism evidence="5 6">
    <name type="scientific">Crassostrea virginica</name>
    <name type="common">Eastern oyster</name>
    <dbReference type="NCBI Taxonomy" id="6565"/>
    <lineage>
        <taxon>Eukaryota</taxon>
        <taxon>Metazoa</taxon>
        <taxon>Spiralia</taxon>
        <taxon>Lophotrochozoa</taxon>
        <taxon>Mollusca</taxon>
        <taxon>Bivalvia</taxon>
        <taxon>Autobranchia</taxon>
        <taxon>Pteriomorphia</taxon>
        <taxon>Ostreida</taxon>
        <taxon>Ostreoidea</taxon>
        <taxon>Ostreidae</taxon>
        <taxon>Crassostrea</taxon>
    </lineage>
</organism>
<feature type="domain" description="WSC" evidence="4">
    <location>
        <begin position="90"/>
        <end position="185"/>
    </location>
</feature>
<dbReference type="SMART" id="SM00321">
    <property type="entry name" value="WSC"/>
    <property type="match status" value="1"/>
</dbReference>
<keyword evidence="2" id="KW-0812">Transmembrane</keyword>
<keyword evidence="5" id="KW-1185">Reference proteome</keyword>
<feature type="signal peptide" evidence="3">
    <location>
        <begin position="1"/>
        <end position="22"/>
    </location>
</feature>
<feature type="region of interest" description="Disordered" evidence="1">
    <location>
        <begin position="403"/>
        <end position="422"/>
    </location>
</feature>
<keyword evidence="2" id="KW-0472">Membrane</keyword>
<dbReference type="Pfam" id="PF01822">
    <property type="entry name" value="WSC"/>
    <property type="match status" value="1"/>
</dbReference>
<dbReference type="OrthoDB" id="6205415at2759"/>
<gene>
    <name evidence="6" type="primary">LOC111126618</name>
</gene>
<feature type="chain" id="PRO_5034727090" evidence="3">
    <location>
        <begin position="23"/>
        <end position="509"/>
    </location>
</feature>
<feature type="compositionally biased region" description="Basic and acidic residues" evidence="1">
    <location>
        <begin position="403"/>
        <end position="420"/>
    </location>
</feature>
<dbReference type="InterPro" id="IPR016187">
    <property type="entry name" value="CTDL_fold"/>
</dbReference>
<feature type="transmembrane region" description="Helical" evidence="2">
    <location>
        <begin position="350"/>
        <end position="374"/>
    </location>
</feature>
<dbReference type="KEGG" id="cvn:111126618"/>
<accession>A0A8B8DHR7</accession>
<evidence type="ECO:0000313" key="5">
    <source>
        <dbReference type="Proteomes" id="UP000694844"/>
    </source>
</evidence>
<reference evidence="5" key="1">
    <citation type="submission" date="2024-06" db="UniProtKB">
        <authorList>
            <consortium name="RefSeq"/>
        </authorList>
    </citation>
    <scope>NUCLEOTIDE SEQUENCE [LARGE SCALE GENOMIC DNA]</scope>
</reference>
<sequence length="509" mass="56848">MAETPQLGLAALFVVILSTGLGDPAELTDQNLFVSPDPVQWIKGQELCKARGQRLLNSDDSTHSNLQRALEKFQPKYEFWIGDIKRVSEWIYILGCYNSNSIQRLLSEPVVFSKAMPPARCQEVCWNERNSSYFAVRQNQCYCISNLRAGQLTQVSEYNSRCGSEEPTACGSDNNGTALSVYKTSVATDTSTDRCYQIECSGVKRFNATNCSIPLMPYCSTSAKEAPGSHSWDDSNRVCRLHGGYLDGRADLDYPEAKCAEIRRTFPNTYVFWVGIRRQSFDTQDAGYSIDRNTLEQCQYFDTISSNRIPTTDCTVQKHSVCVTATNPSTKNDDATISEYPSEDTEGGNIGSIVGGVLGAALFIATLLIVLVFYTRWRRRRLLNTQAKMEGTRTMAPTPVNERKRLDSHQGPRDVERAAETETEGEVYYGSNEDYDVLGGRRLKMNTGAENVYNLTVDSCSQGDYAHAGQFSRRESNDEDDLYDHTSDDKYGTIVTANDNNSLYGQSQS</sequence>
<evidence type="ECO:0000256" key="2">
    <source>
        <dbReference type="SAM" id="Phobius"/>
    </source>
</evidence>
<dbReference type="GeneID" id="111126618"/>
<dbReference type="SUPFAM" id="SSF56436">
    <property type="entry name" value="C-type lectin-like"/>
    <property type="match status" value="1"/>
</dbReference>
<dbReference type="Proteomes" id="UP000694844">
    <property type="component" value="Chromosome 1"/>
</dbReference>
<proteinExistence type="predicted"/>
<protein>
    <submittedName>
        <fullName evidence="6">Uncharacterized protein LOC111126618</fullName>
    </submittedName>
</protein>
<dbReference type="PROSITE" id="PS51212">
    <property type="entry name" value="WSC"/>
    <property type="match status" value="1"/>
</dbReference>
<dbReference type="AlphaFoldDB" id="A0A8B8DHR7"/>
<feature type="region of interest" description="Disordered" evidence="1">
    <location>
        <begin position="471"/>
        <end position="509"/>
    </location>
</feature>
<evidence type="ECO:0000313" key="6">
    <source>
        <dbReference type="RefSeq" id="XP_022327129.1"/>
    </source>
</evidence>
<name>A0A8B8DHR7_CRAVI</name>
<evidence type="ECO:0000256" key="1">
    <source>
        <dbReference type="SAM" id="MobiDB-lite"/>
    </source>
</evidence>
<dbReference type="RefSeq" id="XP_022327129.1">
    <property type="nucleotide sequence ID" value="XM_022471421.1"/>
</dbReference>
<keyword evidence="2" id="KW-1133">Transmembrane helix</keyword>
<feature type="compositionally biased region" description="Polar residues" evidence="1">
    <location>
        <begin position="495"/>
        <end position="509"/>
    </location>
</feature>
<keyword evidence="3" id="KW-0732">Signal</keyword>
<evidence type="ECO:0000259" key="4">
    <source>
        <dbReference type="PROSITE" id="PS51212"/>
    </source>
</evidence>